<evidence type="ECO:0000313" key="9">
    <source>
        <dbReference type="EMBL" id="CAE6415989.1"/>
    </source>
</evidence>
<keyword evidence="2" id="KW-0677">Repeat</keyword>
<dbReference type="SUPFAM" id="SSF46934">
    <property type="entry name" value="UBA-like"/>
    <property type="match status" value="2"/>
</dbReference>
<keyword evidence="4" id="KW-0234">DNA repair</keyword>
<feature type="region of interest" description="Disordered" evidence="6">
    <location>
        <begin position="261"/>
        <end position="312"/>
    </location>
</feature>
<evidence type="ECO:0000256" key="6">
    <source>
        <dbReference type="SAM" id="MobiDB-lite"/>
    </source>
</evidence>
<feature type="compositionally biased region" description="Low complexity" evidence="6">
    <location>
        <begin position="357"/>
        <end position="401"/>
    </location>
</feature>
<dbReference type="Gene3D" id="1.10.10.540">
    <property type="entry name" value="XPC-binding domain"/>
    <property type="match status" value="3"/>
</dbReference>
<dbReference type="InterPro" id="IPR004806">
    <property type="entry name" value="Rad23"/>
</dbReference>
<dbReference type="InterPro" id="IPR006636">
    <property type="entry name" value="STI1_HS-bd"/>
</dbReference>
<dbReference type="GO" id="GO:0043161">
    <property type="term" value="P:proteasome-mediated ubiquitin-dependent protein catabolic process"/>
    <property type="evidence" value="ECO:0007669"/>
    <property type="project" value="InterPro"/>
</dbReference>
<feature type="compositionally biased region" description="Polar residues" evidence="6">
    <location>
        <begin position="130"/>
        <end position="140"/>
    </location>
</feature>
<dbReference type="PANTHER" id="PTHR10621">
    <property type="entry name" value="UV EXCISION REPAIR PROTEIN RAD23"/>
    <property type="match status" value="1"/>
</dbReference>
<evidence type="ECO:0000313" key="10">
    <source>
        <dbReference type="Proteomes" id="UP000663841"/>
    </source>
</evidence>
<dbReference type="GO" id="GO:0070628">
    <property type="term" value="F:proteasome binding"/>
    <property type="evidence" value="ECO:0007669"/>
    <property type="project" value="TreeGrafter"/>
</dbReference>
<dbReference type="InterPro" id="IPR015360">
    <property type="entry name" value="XPC-bd"/>
</dbReference>
<dbReference type="SUPFAM" id="SSF54236">
    <property type="entry name" value="Ubiquitin-like"/>
    <property type="match status" value="1"/>
</dbReference>
<dbReference type="GO" id="GO:0031593">
    <property type="term" value="F:polyubiquitin modification-dependent protein binding"/>
    <property type="evidence" value="ECO:0007669"/>
    <property type="project" value="TreeGrafter"/>
</dbReference>
<evidence type="ECO:0000256" key="1">
    <source>
        <dbReference type="ARBA" id="ARBA00004123"/>
    </source>
</evidence>
<dbReference type="PRINTS" id="PR01839">
    <property type="entry name" value="RAD23PROTEIN"/>
</dbReference>
<dbReference type="Gene3D" id="1.10.8.10">
    <property type="entry name" value="DNA helicase RuvA subunit, C-terminal domain"/>
    <property type="match status" value="2"/>
</dbReference>
<feature type="compositionally biased region" description="Polar residues" evidence="6">
    <location>
        <begin position="77"/>
        <end position="87"/>
    </location>
</feature>
<feature type="compositionally biased region" description="Low complexity" evidence="6">
    <location>
        <begin position="111"/>
        <end position="129"/>
    </location>
</feature>
<dbReference type="GO" id="GO:0005829">
    <property type="term" value="C:cytosol"/>
    <property type="evidence" value="ECO:0007669"/>
    <property type="project" value="TreeGrafter"/>
</dbReference>
<dbReference type="InterPro" id="IPR015940">
    <property type="entry name" value="UBA"/>
</dbReference>
<keyword evidence="3" id="KW-0227">DNA damage</keyword>
<dbReference type="PROSITE" id="PS50053">
    <property type="entry name" value="UBIQUITIN_2"/>
    <property type="match status" value="1"/>
</dbReference>
<dbReference type="InterPro" id="IPR009060">
    <property type="entry name" value="UBA-like_sf"/>
</dbReference>
<feature type="region of interest" description="Disordered" evidence="6">
    <location>
        <begin position="76"/>
        <end position="188"/>
    </location>
</feature>
<feature type="domain" description="Ubiquitin-like" evidence="8">
    <location>
        <begin position="1"/>
        <end position="77"/>
    </location>
</feature>
<dbReference type="GO" id="GO:0005654">
    <property type="term" value="C:nucleoplasm"/>
    <property type="evidence" value="ECO:0007669"/>
    <property type="project" value="TreeGrafter"/>
</dbReference>
<dbReference type="CDD" id="cd01805">
    <property type="entry name" value="Ubl_Rad23"/>
    <property type="match status" value="1"/>
</dbReference>
<dbReference type="CDD" id="cd14280">
    <property type="entry name" value="UBA1_Rad23_like"/>
    <property type="match status" value="1"/>
</dbReference>
<dbReference type="SMART" id="SM00727">
    <property type="entry name" value="STI1"/>
    <property type="match status" value="3"/>
</dbReference>
<dbReference type="FunFam" id="1.10.8.10:FF:000003">
    <property type="entry name" value="UV excision repair protein RAD23 homolog"/>
    <property type="match status" value="1"/>
</dbReference>
<dbReference type="Proteomes" id="UP000663841">
    <property type="component" value="Unassembled WGS sequence"/>
</dbReference>
<organism evidence="9 10">
    <name type="scientific">Rhizoctonia solani</name>
    <dbReference type="NCBI Taxonomy" id="456999"/>
    <lineage>
        <taxon>Eukaryota</taxon>
        <taxon>Fungi</taxon>
        <taxon>Dikarya</taxon>
        <taxon>Basidiomycota</taxon>
        <taxon>Agaricomycotina</taxon>
        <taxon>Agaricomycetes</taxon>
        <taxon>Cantharellales</taxon>
        <taxon>Ceratobasidiaceae</taxon>
        <taxon>Rhizoctonia</taxon>
    </lineage>
</organism>
<dbReference type="Pfam" id="PF09280">
    <property type="entry name" value="XPC-binding"/>
    <property type="match status" value="3"/>
</dbReference>
<reference evidence="9" key="1">
    <citation type="submission" date="2021-01" db="EMBL/GenBank/DDBJ databases">
        <authorList>
            <person name="Kaushik A."/>
        </authorList>
    </citation>
    <scope>NUCLEOTIDE SEQUENCE</scope>
    <source>
        <strain evidence="9">AG3-T5</strain>
    </source>
</reference>
<comment type="caution">
    <text evidence="9">The sequence shown here is derived from an EMBL/GenBank/DDBJ whole genome shotgun (WGS) entry which is preliminary data.</text>
</comment>
<evidence type="ECO:0000256" key="2">
    <source>
        <dbReference type="ARBA" id="ARBA00022737"/>
    </source>
</evidence>
<feature type="domain" description="UBA" evidence="7">
    <location>
        <begin position="639"/>
        <end position="680"/>
    </location>
</feature>
<accession>A0A8H3ADD4</accession>
<evidence type="ECO:0000259" key="8">
    <source>
        <dbReference type="PROSITE" id="PS50053"/>
    </source>
</evidence>
<dbReference type="FunFam" id="1.10.8.10:FF:000002">
    <property type="entry name" value="UV excision repair protein RAD23 homolog"/>
    <property type="match status" value="1"/>
</dbReference>
<evidence type="ECO:0000256" key="4">
    <source>
        <dbReference type="ARBA" id="ARBA00023204"/>
    </source>
</evidence>
<feature type="compositionally biased region" description="Low complexity" evidence="6">
    <location>
        <begin position="141"/>
        <end position="159"/>
    </location>
</feature>
<dbReference type="SMART" id="SM00213">
    <property type="entry name" value="UBQ"/>
    <property type="match status" value="1"/>
</dbReference>
<dbReference type="InterPro" id="IPR036353">
    <property type="entry name" value="XPC-bd_sf"/>
</dbReference>
<dbReference type="SMART" id="SM00165">
    <property type="entry name" value="UBA"/>
    <property type="match status" value="2"/>
</dbReference>
<evidence type="ECO:0000259" key="7">
    <source>
        <dbReference type="PROSITE" id="PS50030"/>
    </source>
</evidence>
<dbReference type="GO" id="GO:0043130">
    <property type="term" value="F:ubiquitin binding"/>
    <property type="evidence" value="ECO:0007669"/>
    <property type="project" value="TreeGrafter"/>
</dbReference>
<sequence>MKVAVRTLQQKMFEVEAEPQHTVFNLKEKIGGVQGQPAEHLKLFYAGRTLTDDSTSVESLNISEGSHLVVMPRTTDRSANVNTGPSPSSVPPLPAFPRADFTAPIAPINPVPSTSSSTPSLKPATATTPQNPLFNSNKWTSGSSMSGSSMLGSSMLGSSKAAQKAPASGPSMSRPSMGSSMSGSSMFGSVSEESVKSLVEMGFEHDQVVKALKASFGNTERAVEYLTTGIPENLLDESSSFSSNPFSSSSFLSSGPSPSAFRPFGMPSMPGPFSRPQPMGHIEEVDTDQPEEPSKPMETGSVSPSPVKPPVEDVQLTEPATLTASELPSAPLQNDVSTASIAPTPSLATLASVSAIPSVPEPSSSVVSHPTPSTSGSASTSSQSDGFSAMSSSGGSSSSVGEDNVTLESLQNDPMIQQIRELAGQNPELIGPLLEQLVQSKPQVAQLISSNPEGLAMLLYGGNSSQLQSAFKLGQSSSSGSDGDDVTLESLQNDPMIQQIRELAGQNPELIGPLMEQLVQAKPQVAGLMSSNPEGLAALLCEGNNSRFQFAFKSGESSSSSDGDEALWESLKNDPIVKRFRELDASNPELLKHLLQQLAQSRPEVGRLLATDPTRFKVLLCGERAVARAELEPQTICVTKEEKDALERLEGLGFKRSMVIQAYFACDKNEELAANYLIENSVEDD</sequence>
<dbReference type="Pfam" id="PF00240">
    <property type="entry name" value="ubiquitin"/>
    <property type="match status" value="1"/>
</dbReference>
<dbReference type="EMBL" id="CAJMWW010000069">
    <property type="protein sequence ID" value="CAE6415989.1"/>
    <property type="molecule type" value="Genomic_DNA"/>
</dbReference>
<dbReference type="AlphaFoldDB" id="A0A8H3ADD4"/>
<dbReference type="PANTHER" id="PTHR10621:SF0">
    <property type="entry name" value="UV EXCISION REPAIR PROTEIN RAD23"/>
    <property type="match status" value="1"/>
</dbReference>
<dbReference type="Pfam" id="PF00627">
    <property type="entry name" value="UBA"/>
    <property type="match status" value="2"/>
</dbReference>
<dbReference type="PROSITE" id="PS50030">
    <property type="entry name" value="UBA"/>
    <property type="match status" value="2"/>
</dbReference>
<feature type="region of interest" description="Disordered" evidence="6">
    <location>
        <begin position="357"/>
        <end position="403"/>
    </location>
</feature>
<evidence type="ECO:0000256" key="3">
    <source>
        <dbReference type="ARBA" id="ARBA00022763"/>
    </source>
</evidence>
<evidence type="ECO:0000256" key="5">
    <source>
        <dbReference type="ARBA" id="ARBA00023242"/>
    </source>
</evidence>
<feature type="compositionally biased region" description="Low complexity" evidence="6">
    <location>
        <begin position="168"/>
        <end position="188"/>
    </location>
</feature>
<keyword evidence="5" id="KW-0539">Nucleus</keyword>
<name>A0A8H3ADD4_9AGAM</name>
<dbReference type="InterPro" id="IPR000626">
    <property type="entry name" value="Ubiquitin-like_dom"/>
</dbReference>
<dbReference type="InterPro" id="IPR029071">
    <property type="entry name" value="Ubiquitin-like_domsf"/>
</dbReference>
<evidence type="ECO:0008006" key="11">
    <source>
        <dbReference type="Google" id="ProtNLM"/>
    </source>
</evidence>
<dbReference type="GO" id="GO:0003684">
    <property type="term" value="F:damaged DNA binding"/>
    <property type="evidence" value="ECO:0007669"/>
    <property type="project" value="InterPro"/>
</dbReference>
<dbReference type="Gene3D" id="3.10.20.90">
    <property type="entry name" value="Phosphatidylinositol 3-kinase Catalytic Subunit, Chain A, domain 1"/>
    <property type="match status" value="1"/>
</dbReference>
<dbReference type="GO" id="GO:0006289">
    <property type="term" value="P:nucleotide-excision repair"/>
    <property type="evidence" value="ECO:0007669"/>
    <property type="project" value="InterPro"/>
</dbReference>
<gene>
    <name evidence="9" type="ORF">RDB_LOCUS33483</name>
</gene>
<protein>
    <recommendedName>
        <fullName evidence="11">UV excision repair protein RAD23</fullName>
    </recommendedName>
</protein>
<comment type="subcellular location">
    <subcellularLocation>
        <location evidence="1">Nucleus</location>
    </subcellularLocation>
</comment>
<dbReference type="SUPFAM" id="SSF101238">
    <property type="entry name" value="XPC-binding domain"/>
    <property type="match status" value="3"/>
</dbReference>
<feature type="domain" description="UBA" evidence="7">
    <location>
        <begin position="189"/>
        <end position="229"/>
    </location>
</feature>
<proteinExistence type="predicted"/>